<dbReference type="EMBL" id="PYAS01000007">
    <property type="protein sequence ID" value="PSL27860.1"/>
    <property type="molecule type" value="Genomic_DNA"/>
</dbReference>
<sequence>MVATALVETLQKVFREAKKDGLIIDAIGLAPAFHGMVKDSYVLGVSAPSLSEVHEYESMEIILKLLWQRVTPEQRRMINRVRVFNNVEDLDDHKYNDFADYPYEGYVGIQRKLPQLYPVE</sequence>
<evidence type="ECO:0000313" key="2">
    <source>
        <dbReference type="Proteomes" id="UP000241964"/>
    </source>
</evidence>
<organism evidence="1 2">
    <name type="scientific">Dyadobacter jiangsuensis</name>
    <dbReference type="NCBI Taxonomy" id="1591085"/>
    <lineage>
        <taxon>Bacteria</taxon>
        <taxon>Pseudomonadati</taxon>
        <taxon>Bacteroidota</taxon>
        <taxon>Cytophagia</taxon>
        <taxon>Cytophagales</taxon>
        <taxon>Spirosomataceae</taxon>
        <taxon>Dyadobacter</taxon>
    </lineage>
</organism>
<name>A0A2P8G1K0_9BACT</name>
<reference evidence="1 2" key="1">
    <citation type="submission" date="2018-03" db="EMBL/GenBank/DDBJ databases">
        <title>Genomic Encyclopedia of Archaeal and Bacterial Type Strains, Phase II (KMG-II): from individual species to whole genera.</title>
        <authorList>
            <person name="Goeker M."/>
        </authorList>
    </citation>
    <scope>NUCLEOTIDE SEQUENCE [LARGE SCALE GENOMIC DNA]</scope>
    <source>
        <strain evidence="1 2">DSM 29057</strain>
    </source>
</reference>
<accession>A0A2P8G1K0</accession>
<gene>
    <name evidence="1" type="ORF">CLV60_107125</name>
</gene>
<protein>
    <submittedName>
        <fullName evidence="1">Uncharacterized protein</fullName>
    </submittedName>
</protein>
<dbReference type="OrthoDB" id="965012at2"/>
<keyword evidence="2" id="KW-1185">Reference proteome</keyword>
<comment type="caution">
    <text evidence="1">The sequence shown here is derived from an EMBL/GenBank/DDBJ whole genome shotgun (WGS) entry which is preliminary data.</text>
</comment>
<dbReference type="RefSeq" id="WP_106596347.1">
    <property type="nucleotide sequence ID" value="NZ_PYAS01000007.1"/>
</dbReference>
<dbReference type="AlphaFoldDB" id="A0A2P8G1K0"/>
<proteinExistence type="predicted"/>
<dbReference type="Proteomes" id="UP000241964">
    <property type="component" value="Unassembled WGS sequence"/>
</dbReference>
<evidence type="ECO:0000313" key="1">
    <source>
        <dbReference type="EMBL" id="PSL27860.1"/>
    </source>
</evidence>